<proteinExistence type="predicted"/>
<gene>
    <name evidence="1" type="ORF">Q8F55_001569</name>
</gene>
<dbReference type="EMBL" id="JBBXJM010000001">
    <property type="protein sequence ID" value="KAL1413786.1"/>
    <property type="molecule type" value="Genomic_DNA"/>
</dbReference>
<name>A0ABR3QGF4_9TREE</name>
<accession>A0ABR3QGF4</accession>
<dbReference type="GeneID" id="95982612"/>
<comment type="caution">
    <text evidence="1">The sequence shown here is derived from an EMBL/GenBank/DDBJ whole genome shotgun (WGS) entry which is preliminary data.</text>
</comment>
<dbReference type="Proteomes" id="UP001565368">
    <property type="component" value="Unassembled WGS sequence"/>
</dbReference>
<organism evidence="1 2">
    <name type="scientific">Vanrija albida</name>
    <dbReference type="NCBI Taxonomy" id="181172"/>
    <lineage>
        <taxon>Eukaryota</taxon>
        <taxon>Fungi</taxon>
        <taxon>Dikarya</taxon>
        <taxon>Basidiomycota</taxon>
        <taxon>Agaricomycotina</taxon>
        <taxon>Tremellomycetes</taxon>
        <taxon>Trichosporonales</taxon>
        <taxon>Trichosporonaceae</taxon>
        <taxon>Vanrija</taxon>
    </lineage>
</organism>
<evidence type="ECO:0000313" key="2">
    <source>
        <dbReference type="Proteomes" id="UP001565368"/>
    </source>
</evidence>
<reference evidence="1 2" key="1">
    <citation type="submission" date="2023-08" db="EMBL/GenBank/DDBJ databases">
        <title>Annotated Genome Sequence of Vanrija albida AlHP1.</title>
        <authorList>
            <person name="Herzog R."/>
        </authorList>
    </citation>
    <scope>NUCLEOTIDE SEQUENCE [LARGE SCALE GENOMIC DNA]</scope>
    <source>
        <strain evidence="1 2">AlHP1</strain>
    </source>
</reference>
<sequence length="80" mass="8861">MPLTIAEYARALWLNTHEREDLSHQLTAAEALAAEPDLSETAQSIALMIAETLRRQGEDNAREGAQLAALWEIETNGGEW</sequence>
<evidence type="ECO:0000313" key="1">
    <source>
        <dbReference type="EMBL" id="KAL1413786.1"/>
    </source>
</evidence>
<keyword evidence="2" id="KW-1185">Reference proteome</keyword>
<dbReference type="RefSeq" id="XP_069213730.1">
    <property type="nucleotide sequence ID" value="XM_069350186.1"/>
</dbReference>
<protein>
    <submittedName>
        <fullName evidence="1">Uncharacterized protein</fullName>
    </submittedName>
</protein>